<organism evidence="4 5">
    <name type="scientific">Callorhinchus milii</name>
    <name type="common">Ghost shark</name>
    <dbReference type="NCBI Taxonomy" id="7868"/>
    <lineage>
        <taxon>Eukaryota</taxon>
        <taxon>Metazoa</taxon>
        <taxon>Chordata</taxon>
        <taxon>Craniata</taxon>
        <taxon>Vertebrata</taxon>
        <taxon>Chondrichthyes</taxon>
        <taxon>Holocephali</taxon>
        <taxon>Chimaeriformes</taxon>
        <taxon>Callorhinchidae</taxon>
        <taxon>Callorhinchus</taxon>
    </lineage>
</organism>
<keyword evidence="5" id="KW-1185">Reference proteome</keyword>
<evidence type="ECO:0000313" key="4">
    <source>
        <dbReference type="Ensembl" id="ENSCMIP00000008983.1"/>
    </source>
</evidence>
<evidence type="ECO:0000256" key="1">
    <source>
        <dbReference type="ARBA" id="ARBA00023136"/>
    </source>
</evidence>
<comment type="subcellular location">
    <subcellularLocation>
        <location evidence="3">Peroxisome membrane</location>
    </subcellularLocation>
</comment>
<dbReference type="OMA" id="PIEKICW"/>
<dbReference type="InterPro" id="IPR008733">
    <property type="entry name" value="PEX11"/>
</dbReference>
<dbReference type="Pfam" id="PF05648">
    <property type="entry name" value="PEX11"/>
    <property type="match status" value="1"/>
</dbReference>
<reference evidence="4" key="5">
    <citation type="submission" date="2025-09" db="UniProtKB">
        <authorList>
            <consortium name="Ensembl"/>
        </authorList>
    </citation>
    <scope>IDENTIFICATION</scope>
</reference>
<dbReference type="GO" id="GO:0005778">
    <property type="term" value="C:peroxisomal membrane"/>
    <property type="evidence" value="ECO:0007669"/>
    <property type="project" value="UniProtKB-SubCell"/>
</dbReference>
<dbReference type="AlphaFoldDB" id="A0A4W3GXD1"/>
<accession>A0A4W3GXD1</accession>
<reference evidence="5" key="3">
    <citation type="journal article" date="2014" name="Nature">
        <title>Elephant shark genome provides unique insights into gnathostome evolution.</title>
        <authorList>
            <consortium name="International Elephant Shark Genome Sequencing Consortium"/>
            <person name="Venkatesh B."/>
            <person name="Lee A.P."/>
            <person name="Ravi V."/>
            <person name="Maurya A.K."/>
            <person name="Lian M.M."/>
            <person name="Swann J.B."/>
            <person name="Ohta Y."/>
            <person name="Flajnik M.F."/>
            <person name="Sutoh Y."/>
            <person name="Kasahara M."/>
            <person name="Hoon S."/>
            <person name="Gangu V."/>
            <person name="Roy S.W."/>
            <person name="Irimia M."/>
            <person name="Korzh V."/>
            <person name="Kondrychyn I."/>
            <person name="Lim Z.W."/>
            <person name="Tay B.H."/>
            <person name="Tohari S."/>
            <person name="Kong K.W."/>
            <person name="Ho S."/>
            <person name="Lorente-Galdos B."/>
            <person name="Quilez J."/>
            <person name="Marques-Bonet T."/>
            <person name="Raney B.J."/>
            <person name="Ingham P.W."/>
            <person name="Tay A."/>
            <person name="Hillier L.W."/>
            <person name="Minx P."/>
            <person name="Boehm T."/>
            <person name="Wilson R.K."/>
            <person name="Brenner S."/>
            <person name="Warren W.C."/>
        </authorList>
    </citation>
    <scope>NUCLEOTIDE SEQUENCE [LARGE SCALE GENOMIC DNA]</scope>
</reference>
<evidence type="ECO:0000256" key="3">
    <source>
        <dbReference type="ARBA" id="ARBA00046271"/>
    </source>
</evidence>
<protein>
    <submittedName>
        <fullName evidence="4">Peroxisomal biosis factor 11 gamma</fullName>
    </submittedName>
</protein>
<sequence length="256" mass="28183">VGGRVRGGSAPASAVAMEAAAQAMESYRGRDNALRTACYASRLFGGLLVASDGPQRVALGRRLLLLSRELGGCRTVLRLFDSLSVYLQCREYGLGAQEKDSIVRWSSVIINAADQLYYPCEHLAWAADTSIISIQAEGWWTATTLLWGLALATGVVRSFRALLLLRKRLRKSENRGHVQVGDSPTFSRKVYKMEVRAEILNIISNLSDLGNAIHWMPAGFLWSGKFPDWLVGLMGSVSSLIGVYQMSCKKDLRKDL</sequence>
<dbReference type="InParanoid" id="A0A4W3GXD1"/>
<reference evidence="5" key="1">
    <citation type="journal article" date="2006" name="Science">
        <title>Ancient noncoding elements conserved in the human genome.</title>
        <authorList>
            <person name="Venkatesh B."/>
            <person name="Kirkness E.F."/>
            <person name="Loh Y.H."/>
            <person name="Halpern A.L."/>
            <person name="Lee A.P."/>
            <person name="Johnson J."/>
            <person name="Dandona N."/>
            <person name="Viswanathan L.D."/>
            <person name="Tay A."/>
            <person name="Venter J.C."/>
            <person name="Strausberg R.L."/>
            <person name="Brenner S."/>
        </authorList>
    </citation>
    <scope>NUCLEOTIDE SEQUENCE [LARGE SCALE GENOMIC DNA]</scope>
</reference>
<dbReference type="InterPro" id="IPR026510">
    <property type="entry name" value="PEX11C_met"/>
</dbReference>
<dbReference type="Proteomes" id="UP000314986">
    <property type="component" value="Unassembled WGS sequence"/>
</dbReference>
<dbReference type="PANTHER" id="PTHR20990:SF1">
    <property type="entry name" value="PEROXISOMAL MEMBRANE PROTEIN 11C"/>
    <property type="match status" value="1"/>
</dbReference>
<keyword evidence="1" id="KW-0472">Membrane</keyword>
<dbReference type="GeneTree" id="ENSGT00390000000427"/>
<gene>
    <name evidence="4" type="primary">pex11g</name>
</gene>
<dbReference type="Ensembl" id="ENSCMIT00000009232.1">
    <property type="protein sequence ID" value="ENSCMIP00000008983.1"/>
    <property type="gene ID" value="ENSCMIG00000004793.1"/>
</dbReference>
<dbReference type="STRING" id="7868.ENSCMIP00000008983"/>
<dbReference type="PANTHER" id="PTHR20990">
    <property type="entry name" value="PEROXISOMAL BIOGENESIS FACTOR 11"/>
    <property type="match status" value="1"/>
</dbReference>
<name>A0A4W3GXD1_CALMI</name>
<evidence type="ECO:0000256" key="2">
    <source>
        <dbReference type="ARBA" id="ARBA00023140"/>
    </source>
</evidence>
<reference evidence="5" key="2">
    <citation type="journal article" date="2007" name="PLoS Biol.">
        <title>Survey sequencing and comparative analysis of the elephant shark (Callorhinchus milii) genome.</title>
        <authorList>
            <person name="Venkatesh B."/>
            <person name="Kirkness E.F."/>
            <person name="Loh Y.H."/>
            <person name="Halpern A.L."/>
            <person name="Lee A.P."/>
            <person name="Johnson J."/>
            <person name="Dandona N."/>
            <person name="Viswanathan L.D."/>
            <person name="Tay A."/>
            <person name="Venter J.C."/>
            <person name="Strausberg R.L."/>
            <person name="Brenner S."/>
        </authorList>
    </citation>
    <scope>NUCLEOTIDE SEQUENCE [LARGE SCALE GENOMIC DNA]</scope>
</reference>
<keyword evidence="2" id="KW-0576">Peroxisome</keyword>
<evidence type="ECO:0000313" key="5">
    <source>
        <dbReference type="Proteomes" id="UP000314986"/>
    </source>
</evidence>
<reference evidence="4" key="4">
    <citation type="submission" date="2025-08" db="UniProtKB">
        <authorList>
            <consortium name="Ensembl"/>
        </authorList>
    </citation>
    <scope>IDENTIFICATION</scope>
</reference>
<proteinExistence type="predicted"/>
<dbReference type="GO" id="GO:0016559">
    <property type="term" value="P:peroxisome fission"/>
    <property type="evidence" value="ECO:0007669"/>
    <property type="project" value="InterPro"/>
</dbReference>